<sequence>MPAERIIGSAPGNTHHFQLITFSSSFGKAVDCELELVVTLDSATLLVDPIAETEAVPPVISTRISFPDNSIRDAQVQRL</sequence>
<proteinExistence type="predicted"/>
<accession>A0A382FML3</accession>
<protein>
    <submittedName>
        <fullName evidence="1">Uncharacterized protein</fullName>
    </submittedName>
</protein>
<dbReference type="AlphaFoldDB" id="A0A382FML3"/>
<name>A0A382FML3_9ZZZZ</name>
<gene>
    <name evidence="1" type="ORF">METZ01_LOCUS216201</name>
</gene>
<reference evidence="1" key="1">
    <citation type="submission" date="2018-05" db="EMBL/GenBank/DDBJ databases">
        <authorList>
            <person name="Lanie J.A."/>
            <person name="Ng W.-L."/>
            <person name="Kazmierczak K.M."/>
            <person name="Andrzejewski T.M."/>
            <person name="Davidsen T.M."/>
            <person name="Wayne K.J."/>
            <person name="Tettelin H."/>
            <person name="Glass J.I."/>
            <person name="Rusch D."/>
            <person name="Podicherti R."/>
            <person name="Tsui H.-C.T."/>
            <person name="Winkler M.E."/>
        </authorList>
    </citation>
    <scope>NUCLEOTIDE SEQUENCE</scope>
</reference>
<evidence type="ECO:0000313" key="1">
    <source>
        <dbReference type="EMBL" id="SVB63347.1"/>
    </source>
</evidence>
<dbReference type="EMBL" id="UINC01050418">
    <property type="protein sequence ID" value="SVB63347.1"/>
    <property type="molecule type" value="Genomic_DNA"/>
</dbReference>
<organism evidence="1">
    <name type="scientific">marine metagenome</name>
    <dbReference type="NCBI Taxonomy" id="408172"/>
    <lineage>
        <taxon>unclassified sequences</taxon>
        <taxon>metagenomes</taxon>
        <taxon>ecological metagenomes</taxon>
    </lineage>
</organism>